<dbReference type="RefSeq" id="WP_078002525.1">
    <property type="nucleotide sequence ID" value="NZ_MRUL01000005.1"/>
</dbReference>
<evidence type="ECO:0000313" key="2">
    <source>
        <dbReference type="Proteomes" id="UP000190667"/>
    </source>
</evidence>
<dbReference type="GO" id="GO:0016740">
    <property type="term" value="F:transferase activity"/>
    <property type="evidence" value="ECO:0007669"/>
    <property type="project" value="UniProtKB-KW"/>
</dbReference>
<dbReference type="PANTHER" id="PTHR34496:SF10">
    <property type="entry name" value="GLCNAC TRANSFERASE"/>
    <property type="match status" value="1"/>
</dbReference>
<reference evidence="1 2" key="1">
    <citation type="submission" date="2016-12" db="EMBL/GenBank/DDBJ databases">
        <title>Izhakiella australiana sp. nov. of genus Izhakiella isolated from Australian desert.</title>
        <authorList>
            <person name="Ji M."/>
        </authorList>
    </citation>
    <scope>NUCLEOTIDE SEQUENCE [LARGE SCALE GENOMIC DNA]</scope>
    <source>
        <strain evidence="1 2">D4N98</strain>
    </source>
</reference>
<name>A0A1S8YN82_9GAMM</name>
<dbReference type="PANTHER" id="PTHR34496">
    <property type="entry name" value="GLCNAC TRANSFERASE-RELATED"/>
    <property type="match status" value="1"/>
</dbReference>
<comment type="caution">
    <text evidence="1">The sequence shown here is derived from an EMBL/GenBank/DDBJ whole genome shotgun (WGS) entry which is preliminary data.</text>
</comment>
<organism evidence="1 2">
    <name type="scientific">Izhakiella australiensis</name>
    <dbReference type="NCBI Taxonomy" id="1926881"/>
    <lineage>
        <taxon>Bacteria</taxon>
        <taxon>Pseudomonadati</taxon>
        <taxon>Pseudomonadota</taxon>
        <taxon>Gammaproteobacteria</taxon>
        <taxon>Enterobacterales</taxon>
        <taxon>Erwiniaceae</taxon>
        <taxon>Izhakiella</taxon>
    </lineage>
</organism>
<accession>A0A1S8YN82</accession>
<dbReference type="InterPro" id="IPR021067">
    <property type="entry name" value="Glycosyltransferase"/>
</dbReference>
<gene>
    <name evidence="1" type="ORF">BTJ39_09890</name>
</gene>
<proteinExistence type="predicted"/>
<protein>
    <submittedName>
        <fullName evidence="1">Glycosyltransferase</fullName>
    </submittedName>
</protein>
<dbReference type="SUPFAM" id="SSF53448">
    <property type="entry name" value="Nucleotide-diphospho-sugar transferases"/>
    <property type="match status" value="1"/>
</dbReference>
<sequence length="441" mass="50883">MAAEETLFISIASYRDPELLPTLQDLIQQAKYANRLYIAVCLQAELDVTPFIEAGMEPDGSTTHQQFPCLLFRWQGASIQIINVHYLKSQGACWARHLLDTCYNQQDYFLQIDSHCRFTTHWDSEMINMLGSLRQFSPCPVLSSYPPGYIPGDSEARKDYVSRLVFNGFTDDGILSLTSKPFSASRPQRCGYIAAGFIFADGHFVSRVPNDPHIFFMGEEISMAVRAWLQGYDIWSPHRVLLWHFYTRNDAPKIWQDHTDDAKNAGLVSNAWWERDKAAKRHILNQLTTEQQQADDTACRRTLQEYQYHIGVNFHQKTIHPAILEPDSVSWFDDLPANHHQWLASLRFFHEKNLRLNHDEINIHDSEVAWWHIGIYAADNTPLAIINNLPEALKRQATLSESDIITLQLRFTTSKPNPITFIRICPYRNNTGWGSVLEKTW</sequence>
<dbReference type="OrthoDB" id="8738370at2"/>
<dbReference type="Proteomes" id="UP000190667">
    <property type="component" value="Unassembled WGS sequence"/>
</dbReference>
<dbReference type="STRING" id="1926881.BTJ39_09890"/>
<dbReference type="Pfam" id="PF11397">
    <property type="entry name" value="GlcNAc"/>
    <property type="match status" value="1"/>
</dbReference>
<keyword evidence="1" id="KW-0808">Transferase</keyword>
<evidence type="ECO:0000313" key="1">
    <source>
        <dbReference type="EMBL" id="OON40196.1"/>
    </source>
</evidence>
<dbReference type="EMBL" id="MRUL01000005">
    <property type="protein sequence ID" value="OON40196.1"/>
    <property type="molecule type" value="Genomic_DNA"/>
</dbReference>
<keyword evidence="2" id="KW-1185">Reference proteome</keyword>
<dbReference type="AlphaFoldDB" id="A0A1S8YN82"/>
<dbReference type="InterPro" id="IPR029044">
    <property type="entry name" value="Nucleotide-diphossugar_trans"/>
</dbReference>